<accession>A0A1H2AFY2</accession>
<dbReference type="Proteomes" id="UP000182272">
    <property type="component" value="Chromosome I"/>
</dbReference>
<dbReference type="Proteomes" id="UP000199524">
    <property type="component" value="Chromosome I"/>
</dbReference>
<accession>A0A1H6NTG0</accession>
<keyword evidence="4" id="KW-1185">Reference proteome</keyword>
<dbReference type="AlphaFoldDB" id="A0A1H2AFY2"/>
<gene>
    <name evidence="2" type="ORF">SAMN05216581_2731</name>
    <name evidence="1" type="ORF">SAMN05216598_5770</name>
</gene>
<evidence type="ECO:0000313" key="3">
    <source>
        <dbReference type="Proteomes" id="UP000182272"/>
    </source>
</evidence>
<evidence type="ECO:0000313" key="4">
    <source>
        <dbReference type="Proteomes" id="UP000199524"/>
    </source>
</evidence>
<evidence type="ECO:0000313" key="2">
    <source>
        <dbReference type="EMBL" id="SEI14188.1"/>
    </source>
</evidence>
<sequence>MYRQCSQRLADCSWLLHRRDLAPEESAYWLIEWAAMKLLHQRQIVKRSQPLKR</sequence>
<reference evidence="4" key="2">
    <citation type="submission" date="2016-10" db="EMBL/GenBank/DDBJ databases">
        <authorList>
            <person name="Varghese N."/>
            <person name="Submissions S."/>
        </authorList>
    </citation>
    <scope>NUCLEOTIDE SEQUENCE [LARGE SCALE GENOMIC DNA]</scope>
    <source>
        <strain evidence="4">ATCC 23835</strain>
    </source>
</reference>
<protein>
    <submittedName>
        <fullName evidence="1">Uncharacterized protein</fullName>
    </submittedName>
</protein>
<reference evidence="1 3" key="1">
    <citation type="submission" date="2016-10" db="EMBL/GenBank/DDBJ databases">
        <authorList>
            <person name="de Groot N.N."/>
        </authorList>
    </citation>
    <scope>NUCLEOTIDE SEQUENCE [LARGE SCALE GENOMIC DNA]</scope>
    <source>
        <strain evidence="1">ATCC 23835</strain>
        <strain evidence="2 3">LMG 2158</strain>
    </source>
</reference>
<evidence type="ECO:0000313" key="1">
    <source>
        <dbReference type="EMBL" id="SDT44396.1"/>
    </source>
</evidence>
<dbReference type="EMBL" id="LT629777">
    <property type="protein sequence ID" value="SDT44396.1"/>
    <property type="molecule type" value="Genomic_DNA"/>
</dbReference>
<dbReference type="EMBL" id="LT629972">
    <property type="protein sequence ID" value="SEI14188.1"/>
    <property type="molecule type" value="Genomic_DNA"/>
</dbReference>
<organism evidence="1 4">
    <name type="scientific">Pseudomonas asplenii</name>
    <dbReference type="NCBI Taxonomy" id="53407"/>
    <lineage>
        <taxon>Bacteria</taxon>
        <taxon>Pseudomonadati</taxon>
        <taxon>Pseudomonadota</taxon>
        <taxon>Gammaproteobacteria</taxon>
        <taxon>Pseudomonadales</taxon>
        <taxon>Pseudomonadaceae</taxon>
        <taxon>Pseudomonas</taxon>
    </lineage>
</organism>
<proteinExistence type="predicted"/>
<name>A0A1H2AFY2_9PSED</name>